<dbReference type="InterPro" id="IPR013792">
    <property type="entry name" value="RNA3'P_cycl/enolpyr_Trfase_a/b"/>
</dbReference>
<dbReference type="UniPathway" id="UPA00219"/>
<feature type="active site" description="Proton donor" evidence="13">
    <location>
        <position position="116"/>
    </location>
</feature>
<evidence type="ECO:0000256" key="1">
    <source>
        <dbReference type="ARBA" id="ARBA00004496"/>
    </source>
</evidence>
<keyword evidence="5 13" id="KW-0808">Transferase</keyword>
<comment type="caution">
    <text evidence="13">Lacks conserved residue(s) required for the propagation of feature annotation.</text>
</comment>
<dbReference type="FunFam" id="3.65.10.10:FF:000001">
    <property type="entry name" value="UDP-N-acetylglucosamine 1-carboxyvinyltransferase"/>
    <property type="match status" value="1"/>
</dbReference>
<keyword evidence="6 13" id="KW-0133">Cell shape</keyword>
<dbReference type="InterPro" id="IPR050068">
    <property type="entry name" value="MurA_subfamily"/>
</dbReference>
<accession>A0A254TBJ9</accession>
<dbReference type="OrthoDB" id="9803760at2"/>
<gene>
    <name evidence="13" type="primary">murA</name>
    <name evidence="15" type="ORF">AYR66_11515</name>
</gene>
<feature type="domain" description="Enolpyruvate transferase" evidence="14">
    <location>
        <begin position="7"/>
        <end position="405"/>
    </location>
</feature>
<dbReference type="GO" id="GO:0005737">
    <property type="term" value="C:cytoplasm"/>
    <property type="evidence" value="ECO:0007669"/>
    <property type="project" value="UniProtKB-SubCell"/>
</dbReference>
<comment type="catalytic activity">
    <reaction evidence="12 13">
        <text>phosphoenolpyruvate + UDP-N-acetyl-alpha-D-glucosamine = UDP-N-acetyl-3-O-(1-carboxyvinyl)-alpha-D-glucosamine + phosphate</text>
        <dbReference type="Rhea" id="RHEA:18681"/>
        <dbReference type="ChEBI" id="CHEBI:43474"/>
        <dbReference type="ChEBI" id="CHEBI:57705"/>
        <dbReference type="ChEBI" id="CHEBI:58702"/>
        <dbReference type="ChEBI" id="CHEBI:68483"/>
        <dbReference type="EC" id="2.5.1.7"/>
    </reaction>
</comment>
<dbReference type="GO" id="GO:0019277">
    <property type="term" value="P:UDP-N-acetylgalactosamine biosynthetic process"/>
    <property type="evidence" value="ECO:0007669"/>
    <property type="project" value="InterPro"/>
</dbReference>
<keyword evidence="16" id="KW-1185">Reference proteome</keyword>
<keyword evidence="9 13" id="KW-0961">Cell wall biogenesis/degradation</keyword>
<dbReference type="InterPro" id="IPR036968">
    <property type="entry name" value="Enolpyruvate_Tfrase_sf"/>
</dbReference>
<sequence>MDKLLITGGNRLSGEINISGAKNAALPILCAGLLTADTVQLSNVPHLQDVNTMLKLLRQMGLRVEQDGDRMSLNGGAIDKLEAPYELVKTMRAAILVLGPLVARFGEAKVSLPGGCAIGSRPVDQHIKGLQAMGADITIEAGYIHAKAKRLKGTRIVTDMITVTGTENLLMAAVLADGETVLENAAREPEVTDLANLLVQMGAKIEGIGTDRIVVQGVDKLHGASHNVIPDRIETGTFLCAVAAAGGDVTLKNTRSDILDVALDKLREAGAILTSGPDWIRVQMAARPKAVSFRTTEYPGFPTDMQAQFMALNCIAEGSSRVTETIFENRFMHVQELNRLGAAIDIDGHTAVVQGVEKLVGAPVMATDLRASASLVIAGLAAQGQTLVDRIYHLDRGYDRMEAKLSAVGANIQRVK</sequence>
<dbReference type="RefSeq" id="WP_088706925.1">
    <property type="nucleotide sequence ID" value="NZ_LSTO01000001.1"/>
</dbReference>
<feature type="binding site" evidence="13">
    <location>
        <begin position="22"/>
        <end position="23"/>
    </location>
    <ligand>
        <name>phosphoenolpyruvate</name>
        <dbReference type="ChEBI" id="CHEBI:58702"/>
    </ligand>
</feature>
<dbReference type="EC" id="2.5.1.7" evidence="13"/>
<dbReference type="NCBIfam" id="TIGR01072">
    <property type="entry name" value="murA"/>
    <property type="match status" value="1"/>
</dbReference>
<dbReference type="GO" id="GO:0051301">
    <property type="term" value="P:cell division"/>
    <property type="evidence" value="ECO:0007669"/>
    <property type="project" value="UniProtKB-KW"/>
</dbReference>
<dbReference type="InterPro" id="IPR001986">
    <property type="entry name" value="Enolpyruvate_Tfrase_dom"/>
</dbReference>
<dbReference type="NCBIfam" id="NF006873">
    <property type="entry name" value="PRK09369.1"/>
    <property type="match status" value="1"/>
</dbReference>
<evidence type="ECO:0000256" key="8">
    <source>
        <dbReference type="ARBA" id="ARBA00023306"/>
    </source>
</evidence>
<dbReference type="GO" id="GO:0008360">
    <property type="term" value="P:regulation of cell shape"/>
    <property type="evidence" value="ECO:0007669"/>
    <property type="project" value="UniProtKB-KW"/>
</dbReference>
<dbReference type="Pfam" id="PF00275">
    <property type="entry name" value="EPSP_synthase"/>
    <property type="match status" value="1"/>
</dbReference>
<dbReference type="GO" id="GO:0071555">
    <property type="term" value="P:cell wall organization"/>
    <property type="evidence" value="ECO:0007669"/>
    <property type="project" value="UniProtKB-KW"/>
</dbReference>
<comment type="pathway">
    <text evidence="2 13">Cell wall biogenesis; peptidoglycan biosynthesis.</text>
</comment>
<feature type="modified residue" description="2-(S-cysteinyl)pyruvic acid O-phosphothioketal" evidence="13">
    <location>
        <position position="116"/>
    </location>
</feature>
<keyword evidence="7 13" id="KW-0573">Peptidoglycan synthesis</keyword>
<evidence type="ECO:0000256" key="13">
    <source>
        <dbReference type="HAMAP-Rule" id="MF_00111"/>
    </source>
</evidence>
<evidence type="ECO:0000256" key="7">
    <source>
        <dbReference type="ARBA" id="ARBA00022984"/>
    </source>
</evidence>
<proteinExistence type="inferred from homology"/>
<evidence type="ECO:0000256" key="6">
    <source>
        <dbReference type="ARBA" id="ARBA00022960"/>
    </source>
</evidence>
<feature type="binding site" evidence="13">
    <location>
        <position position="304"/>
    </location>
    <ligand>
        <name>UDP-N-acetyl-alpha-D-glucosamine</name>
        <dbReference type="ChEBI" id="CHEBI:57705"/>
    </ligand>
</feature>
<dbReference type="Gene3D" id="3.65.10.10">
    <property type="entry name" value="Enolpyruvate transferase domain"/>
    <property type="match status" value="2"/>
</dbReference>
<evidence type="ECO:0000313" key="15">
    <source>
        <dbReference type="EMBL" id="OWW20029.1"/>
    </source>
</evidence>
<feature type="binding site" evidence="13">
    <location>
        <position position="92"/>
    </location>
    <ligand>
        <name>UDP-N-acetyl-alpha-D-glucosamine</name>
        <dbReference type="ChEBI" id="CHEBI:57705"/>
    </ligand>
</feature>
<evidence type="ECO:0000256" key="11">
    <source>
        <dbReference type="ARBA" id="ARBA00038367"/>
    </source>
</evidence>
<evidence type="ECO:0000256" key="10">
    <source>
        <dbReference type="ARBA" id="ARBA00023317"/>
    </source>
</evidence>
<keyword evidence="3 13" id="KW-0963">Cytoplasm</keyword>
<dbReference type="HAMAP" id="MF_00111">
    <property type="entry name" value="MurA"/>
    <property type="match status" value="1"/>
</dbReference>
<feature type="binding site" evidence="13">
    <location>
        <position position="326"/>
    </location>
    <ligand>
        <name>UDP-N-acetyl-alpha-D-glucosamine</name>
        <dbReference type="ChEBI" id="CHEBI:57705"/>
    </ligand>
</feature>
<dbReference type="PANTHER" id="PTHR43783">
    <property type="entry name" value="UDP-N-ACETYLGLUCOSAMINE 1-CARBOXYVINYLTRANSFERASE"/>
    <property type="match status" value="1"/>
</dbReference>
<dbReference type="GO" id="GO:0009252">
    <property type="term" value="P:peptidoglycan biosynthetic process"/>
    <property type="evidence" value="ECO:0007669"/>
    <property type="project" value="UniProtKB-UniRule"/>
</dbReference>
<evidence type="ECO:0000256" key="3">
    <source>
        <dbReference type="ARBA" id="ARBA00022490"/>
    </source>
</evidence>
<dbReference type="Proteomes" id="UP000197535">
    <property type="component" value="Unassembled WGS sequence"/>
</dbReference>
<evidence type="ECO:0000259" key="14">
    <source>
        <dbReference type="Pfam" id="PF00275"/>
    </source>
</evidence>
<comment type="subcellular location">
    <subcellularLocation>
        <location evidence="1 13">Cytoplasm</location>
    </subcellularLocation>
</comment>
<keyword evidence="10 13" id="KW-0670">Pyruvate</keyword>
<evidence type="ECO:0000256" key="12">
    <source>
        <dbReference type="ARBA" id="ARBA00047527"/>
    </source>
</evidence>
<dbReference type="CDD" id="cd01555">
    <property type="entry name" value="UdpNAET"/>
    <property type="match status" value="1"/>
</dbReference>
<protein>
    <recommendedName>
        <fullName evidence="13">UDP-N-acetylglucosamine 1-carboxyvinyltransferase</fullName>
        <ecNumber evidence="13">2.5.1.7</ecNumber>
    </recommendedName>
    <alternativeName>
        <fullName evidence="13">Enoylpyruvate transferase</fullName>
    </alternativeName>
    <alternativeName>
        <fullName evidence="13">UDP-N-acetylglucosamine enolpyruvyl transferase</fullName>
        <shortName evidence="13">EPT</shortName>
    </alternativeName>
</protein>
<reference evidence="15 16" key="1">
    <citation type="submission" date="2016-02" db="EMBL/GenBank/DDBJ databases">
        <authorList>
            <person name="Wen L."/>
            <person name="He K."/>
            <person name="Yang H."/>
        </authorList>
    </citation>
    <scope>NUCLEOTIDE SEQUENCE [LARGE SCALE GENOMIC DNA]</scope>
    <source>
        <strain evidence="15 16">TSA40</strain>
    </source>
</reference>
<evidence type="ECO:0000256" key="4">
    <source>
        <dbReference type="ARBA" id="ARBA00022618"/>
    </source>
</evidence>
<name>A0A254TBJ9_9BURK</name>
<evidence type="ECO:0000313" key="16">
    <source>
        <dbReference type="Proteomes" id="UP000197535"/>
    </source>
</evidence>
<dbReference type="InterPro" id="IPR005750">
    <property type="entry name" value="UDP_GlcNAc_COvinyl_MurA"/>
</dbReference>
<organism evidence="15 16">
    <name type="scientific">Noviherbaspirillum denitrificans</name>
    <dbReference type="NCBI Taxonomy" id="1968433"/>
    <lineage>
        <taxon>Bacteria</taxon>
        <taxon>Pseudomonadati</taxon>
        <taxon>Pseudomonadota</taxon>
        <taxon>Betaproteobacteria</taxon>
        <taxon>Burkholderiales</taxon>
        <taxon>Oxalobacteraceae</taxon>
        <taxon>Noviherbaspirillum</taxon>
    </lineage>
</organism>
<dbReference type="AlphaFoldDB" id="A0A254TBJ9"/>
<keyword evidence="8 13" id="KW-0131">Cell cycle</keyword>
<evidence type="ECO:0000256" key="5">
    <source>
        <dbReference type="ARBA" id="ARBA00022679"/>
    </source>
</evidence>
<comment type="similarity">
    <text evidence="11 13">Belongs to the EPSP synthase family. MurA subfamily.</text>
</comment>
<dbReference type="PANTHER" id="PTHR43783:SF1">
    <property type="entry name" value="UDP-N-ACETYLGLUCOSAMINE 1-CARBOXYVINYLTRANSFERASE"/>
    <property type="match status" value="1"/>
</dbReference>
<comment type="caution">
    <text evidence="15">The sequence shown here is derived from an EMBL/GenBank/DDBJ whole genome shotgun (WGS) entry which is preliminary data.</text>
</comment>
<evidence type="ECO:0000256" key="9">
    <source>
        <dbReference type="ARBA" id="ARBA00023316"/>
    </source>
</evidence>
<dbReference type="GO" id="GO:0008760">
    <property type="term" value="F:UDP-N-acetylglucosamine 1-carboxyvinyltransferase activity"/>
    <property type="evidence" value="ECO:0007669"/>
    <property type="project" value="UniProtKB-UniRule"/>
</dbReference>
<feature type="binding site" evidence="13">
    <location>
        <begin position="121"/>
        <end position="125"/>
    </location>
    <ligand>
        <name>UDP-N-acetyl-alpha-D-glucosamine</name>
        <dbReference type="ChEBI" id="CHEBI:57705"/>
    </ligand>
</feature>
<keyword evidence="4 13" id="KW-0132">Cell division</keyword>
<dbReference type="SUPFAM" id="SSF55205">
    <property type="entry name" value="EPT/RTPC-like"/>
    <property type="match status" value="1"/>
</dbReference>
<comment type="function">
    <text evidence="13">Cell wall formation. Adds enolpyruvyl to UDP-N-acetylglucosamine.</text>
</comment>
<evidence type="ECO:0000256" key="2">
    <source>
        <dbReference type="ARBA" id="ARBA00004752"/>
    </source>
</evidence>
<dbReference type="EMBL" id="LSTO01000001">
    <property type="protein sequence ID" value="OWW20029.1"/>
    <property type="molecule type" value="Genomic_DNA"/>
</dbReference>